<name>A0A177IUH0_9CORY</name>
<dbReference type="FunFam" id="3.20.20.100:FF:000002">
    <property type="entry name" value="2,5-diketo-D-gluconic acid reductase A"/>
    <property type="match status" value="1"/>
</dbReference>
<protein>
    <submittedName>
        <fullName evidence="9">Aldo/keto reductase</fullName>
    </submittedName>
</protein>
<feature type="site" description="Lowers pKa of active site Tyr" evidence="6">
    <location>
        <position position="86"/>
    </location>
</feature>
<feature type="domain" description="NADP-dependent oxidoreductase" evidence="8">
    <location>
        <begin position="24"/>
        <end position="271"/>
    </location>
</feature>
<dbReference type="InterPro" id="IPR020471">
    <property type="entry name" value="AKR"/>
</dbReference>
<dbReference type="InterPro" id="IPR036812">
    <property type="entry name" value="NAD(P)_OxRdtase_dom_sf"/>
</dbReference>
<dbReference type="GO" id="GO:0016616">
    <property type="term" value="F:oxidoreductase activity, acting on the CH-OH group of donors, NAD or NADP as acceptor"/>
    <property type="evidence" value="ECO:0007669"/>
    <property type="project" value="UniProtKB-ARBA"/>
</dbReference>
<dbReference type="OrthoDB" id="9804790at2"/>
<dbReference type="SUPFAM" id="SSF51430">
    <property type="entry name" value="NAD(P)-linked oxidoreductase"/>
    <property type="match status" value="1"/>
</dbReference>
<feature type="binding site" evidence="5">
    <location>
        <position position="119"/>
    </location>
    <ligand>
        <name>substrate</name>
    </ligand>
</feature>
<feature type="region of interest" description="Disordered" evidence="7">
    <location>
        <begin position="268"/>
        <end position="289"/>
    </location>
</feature>
<dbReference type="PROSITE" id="PS00798">
    <property type="entry name" value="ALDOKETO_REDUCTASE_1"/>
    <property type="match status" value="1"/>
</dbReference>
<sequence>MTSENNKAPVPTLTLNDEREIPQIGLGTYKLRDDECIKVVREAIEVGYRHFDTATLYKNEEVLGRALNDAIAAGDVTRDELFVTSKVWHDHHGADKVREAFQTSLDKLGFDYLDLYMVHWPWPQGGLYVETFAEIARLQGMGQIASVGVANFYEEVLENLISETGIVPAVNQLELNPTFRQPELLEFHKKHGIVTQAWSPLARGKVLNNPDIKAIAAQLERSEGQVALRYLLQKGIVVIPKSARRERLVENLGAKDFELSRAQMEVIDSLNNPEGRTGNDPRVWPGDEA</sequence>
<dbReference type="InterPro" id="IPR023210">
    <property type="entry name" value="NADP_OxRdtase_dom"/>
</dbReference>
<dbReference type="CDD" id="cd19071">
    <property type="entry name" value="AKR_AKR1-5-like"/>
    <property type="match status" value="1"/>
</dbReference>
<gene>
    <name evidence="9" type="ORF">AYJ05_12455</name>
</gene>
<evidence type="ECO:0000259" key="8">
    <source>
        <dbReference type="Pfam" id="PF00248"/>
    </source>
</evidence>
<dbReference type="AlphaFoldDB" id="A0A177IUH0"/>
<evidence type="ECO:0000256" key="7">
    <source>
        <dbReference type="SAM" id="MobiDB-lite"/>
    </source>
</evidence>
<evidence type="ECO:0000313" key="9">
    <source>
        <dbReference type="EMBL" id="OAH32176.1"/>
    </source>
</evidence>
<evidence type="ECO:0000256" key="3">
    <source>
        <dbReference type="ARBA" id="ARBA00023002"/>
    </source>
</evidence>
<dbReference type="Gene3D" id="3.20.20.100">
    <property type="entry name" value="NADP-dependent oxidoreductase domain"/>
    <property type="match status" value="1"/>
</dbReference>
<dbReference type="PRINTS" id="PR00069">
    <property type="entry name" value="ALDKETRDTASE"/>
</dbReference>
<dbReference type="PIRSF" id="PIRSF000097">
    <property type="entry name" value="AKR"/>
    <property type="match status" value="1"/>
</dbReference>
<evidence type="ECO:0000313" key="10">
    <source>
        <dbReference type="Proteomes" id="UP000076947"/>
    </source>
</evidence>
<dbReference type="EMBL" id="LSTQ01000002">
    <property type="protein sequence ID" value="OAH32176.1"/>
    <property type="molecule type" value="Genomic_DNA"/>
</dbReference>
<dbReference type="RefSeq" id="WP_066837560.1">
    <property type="nucleotide sequence ID" value="NZ_LSTQ01000002.1"/>
</dbReference>
<proteinExistence type="inferred from homology"/>
<feature type="active site" description="Proton donor" evidence="4">
    <location>
        <position position="57"/>
    </location>
</feature>
<accession>A0A177IUH0</accession>
<evidence type="ECO:0000256" key="2">
    <source>
        <dbReference type="ARBA" id="ARBA00022857"/>
    </source>
</evidence>
<evidence type="ECO:0000256" key="6">
    <source>
        <dbReference type="PIRSR" id="PIRSR000097-3"/>
    </source>
</evidence>
<comment type="similarity">
    <text evidence="1">Belongs to the aldo/keto reductase family.</text>
</comment>
<evidence type="ECO:0000256" key="4">
    <source>
        <dbReference type="PIRSR" id="PIRSR000097-1"/>
    </source>
</evidence>
<dbReference type="PANTHER" id="PTHR43827:SF3">
    <property type="entry name" value="NADP-DEPENDENT OXIDOREDUCTASE DOMAIN-CONTAINING PROTEIN"/>
    <property type="match status" value="1"/>
</dbReference>
<dbReference type="PANTHER" id="PTHR43827">
    <property type="entry name" value="2,5-DIKETO-D-GLUCONIC ACID REDUCTASE"/>
    <property type="match status" value="1"/>
</dbReference>
<keyword evidence="2" id="KW-0521">NADP</keyword>
<keyword evidence="10" id="KW-1185">Reference proteome</keyword>
<evidence type="ECO:0000256" key="1">
    <source>
        <dbReference type="ARBA" id="ARBA00007905"/>
    </source>
</evidence>
<organism evidence="9 10">
    <name type="scientific">Corynebacterium stationis</name>
    <dbReference type="NCBI Taxonomy" id="1705"/>
    <lineage>
        <taxon>Bacteria</taxon>
        <taxon>Bacillati</taxon>
        <taxon>Actinomycetota</taxon>
        <taxon>Actinomycetes</taxon>
        <taxon>Mycobacteriales</taxon>
        <taxon>Corynebacteriaceae</taxon>
        <taxon>Corynebacterium</taxon>
    </lineage>
</organism>
<dbReference type="InterPro" id="IPR018170">
    <property type="entry name" value="Aldo/ket_reductase_CS"/>
</dbReference>
<comment type="caution">
    <text evidence="9">The sequence shown here is derived from an EMBL/GenBank/DDBJ whole genome shotgun (WGS) entry which is preliminary data.</text>
</comment>
<dbReference type="Proteomes" id="UP000076947">
    <property type="component" value="Unassembled WGS sequence"/>
</dbReference>
<reference evidence="10" key="1">
    <citation type="submission" date="2016-02" db="EMBL/GenBank/DDBJ databases">
        <authorList>
            <person name="Kaur G."/>
            <person name="Nair G.R."/>
            <person name="Mayilraj S."/>
        </authorList>
    </citation>
    <scope>NUCLEOTIDE SEQUENCE [LARGE SCALE GENOMIC DNA]</scope>
    <source>
        <strain evidence="10">GA-15</strain>
    </source>
</reference>
<keyword evidence="3" id="KW-0560">Oxidoreductase</keyword>
<dbReference type="Pfam" id="PF00248">
    <property type="entry name" value="Aldo_ket_red"/>
    <property type="match status" value="1"/>
</dbReference>
<evidence type="ECO:0000256" key="5">
    <source>
        <dbReference type="PIRSR" id="PIRSR000097-2"/>
    </source>
</evidence>